<dbReference type="RefSeq" id="WP_322610177.1">
    <property type="nucleotide sequence ID" value="NZ_JARVCO010000012.1"/>
</dbReference>
<organism evidence="1 2">
    <name type="scientific">Pontiella agarivorans</name>
    <dbReference type="NCBI Taxonomy" id="3038953"/>
    <lineage>
        <taxon>Bacteria</taxon>
        <taxon>Pseudomonadati</taxon>
        <taxon>Kiritimatiellota</taxon>
        <taxon>Kiritimatiellia</taxon>
        <taxon>Kiritimatiellales</taxon>
        <taxon>Pontiellaceae</taxon>
        <taxon>Pontiella</taxon>
    </lineage>
</organism>
<dbReference type="EMBL" id="JARVCO010000012">
    <property type="protein sequence ID" value="MDZ8120404.1"/>
    <property type="molecule type" value="Genomic_DNA"/>
</dbReference>
<name>A0ABU5N1S3_9BACT</name>
<proteinExistence type="predicted"/>
<sequence>MGTGWDNPVVLQQVSILHVLSTWLSEFFCGSIMQADGFSLDDKRQPVDANDIPDIVARYLSLE</sequence>
<evidence type="ECO:0000313" key="1">
    <source>
        <dbReference type="EMBL" id="MDZ8120404.1"/>
    </source>
</evidence>
<keyword evidence="2" id="KW-1185">Reference proteome</keyword>
<reference evidence="1 2" key="1">
    <citation type="journal article" date="2024" name="Appl. Environ. Microbiol.">
        <title>Pontiella agarivorans sp. nov., a novel marine anaerobic bacterium capable of degrading macroalgal polysaccharides and fixing nitrogen.</title>
        <authorList>
            <person name="Liu N."/>
            <person name="Kivenson V."/>
            <person name="Peng X."/>
            <person name="Cui Z."/>
            <person name="Lankiewicz T.S."/>
            <person name="Gosselin K.M."/>
            <person name="English C.J."/>
            <person name="Blair E.M."/>
            <person name="O'Malley M.A."/>
            <person name="Valentine D.L."/>
        </authorList>
    </citation>
    <scope>NUCLEOTIDE SEQUENCE [LARGE SCALE GENOMIC DNA]</scope>
    <source>
        <strain evidence="1 2">NLcol2</strain>
    </source>
</reference>
<evidence type="ECO:0000313" key="2">
    <source>
        <dbReference type="Proteomes" id="UP001290861"/>
    </source>
</evidence>
<dbReference type="Proteomes" id="UP001290861">
    <property type="component" value="Unassembled WGS sequence"/>
</dbReference>
<comment type="caution">
    <text evidence="1">The sequence shown here is derived from an EMBL/GenBank/DDBJ whole genome shotgun (WGS) entry which is preliminary data.</text>
</comment>
<gene>
    <name evidence="1" type="ORF">P9H32_17375</name>
</gene>
<protein>
    <submittedName>
        <fullName evidence="1">Uncharacterized protein</fullName>
    </submittedName>
</protein>
<accession>A0ABU5N1S3</accession>